<keyword evidence="4" id="KW-1185">Reference proteome</keyword>
<organism evidence="3 4">
    <name type="scientific">Ancylobacter rudongensis</name>
    <dbReference type="NCBI Taxonomy" id="177413"/>
    <lineage>
        <taxon>Bacteria</taxon>
        <taxon>Pseudomonadati</taxon>
        <taxon>Pseudomonadota</taxon>
        <taxon>Alphaproteobacteria</taxon>
        <taxon>Hyphomicrobiales</taxon>
        <taxon>Xanthobacteraceae</taxon>
        <taxon>Ancylobacter</taxon>
    </lineage>
</organism>
<feature type="transmembrane region" description="Helical" evidence="1">
    <location>
        <begin position="74"/>
        <end position="95"/>
    </location>
</feature>
<dbReference type="STRING" id="177413.SAMN05660859_2696"/>
<feature type="transmembrane region" description="Helical" evidence="1">
    <location>
        <begin position="131"/>
        <end position="149"/>
    </location>
</feature>
<feature type="domain" description="EamA" evidence="2">
    <location>
        <begin position="157"/>
        <end position="282"/>
    </location>
</feature>
<dbReference type="PANTHER" id="PTHR22911:SF135">
    <property type="entry name" value="BLR4310 PROTEIN"/>
    <property type="match status" value="1"/>
</dbReference>
<keyword evidence="1" id="KW-0812">Transmembrane</keyword>
<dbReference type="InterPro" id="IPR037185">
    <property type="entry name" value="EmrE-like"/>
</dbReference>
<name>A0A1G4T7G5_9HYPH</name>
<reference evidence="4" key="1">
    <citation type="submission" date="2016-10" db="EMBL/GenBank/DDBJ databases">
        <authorList>
            <person name="Varghese N."/>
            <person name="Submissions S."/>
        </authorList>
    </citation>
    <scope>NUCLEOTIDE SEQUENCE [LARGE SCALE GENOMIC DNA]</scope>
    <source>
        <strain evidence="4">CGMCC 1.1761</strain>
    </source>
</reference>
<feature type="transmembrane region" description="Helical" evidence="1">
    <location>
        <begin position="267"/>
        <end position="286"/>
    </location>
</feature>
<keyword evidence="1" id="KW-0472">Membrane</keyword>
<keyword evidence="1" id="KW-1133">Transmembrane helix</keyword>
<feature type="transmembrane region" description="Helical" evidence="1">
    <location>
        <begin position="101"/>
        <end position="124"/>
    </location>
</feature>
<dbReference type="RefSeq" id="WP_091440452.1">
    <property type="nucleotide sequence ID" value="NZ_FMTP01000004.1"/>
</dbReference>
<dbReference type="PANTHER" id="PTHR22911">
    <property type="entry name" value="ACYL-MALONYL CONDENSING ENZYME-RELATED"/>
    <property type="match status" value="1"/>
</dbReference>
<dbReference type="EMBL" id="FMTP01000004">
    <property type="protein sequence ID" value="SCW77231.1"/>
    <property type="molecule type" value="Genomic_DNA"/>
</dbReference>
<dbReference type="InterPro" id="IPR000620">
    <property type="entry name" value="EamA_dom"/>
</dbReference>
<feature type="transmembrane region" description="Helical" evidence="1">
    <location>
        <begin position="211"/>
        <end position="232"/>
    </location>
</feature>
<dbReference type="SUPFAM" id="SSF103481">
    <property type="entry name" value="Multidrug resistance efflux transporter EmrE"/>
    <property type="match status" value="2"/>
</dbReference>
<accession>A0A1G4T7G5</accession>
<evidence type="ECO:0000256" key="1">
    <source>
        <dbReference type="SAM" id="Phobius"/>
    </source>
</evidence>
<feature type="transmembrane region" description="Helical" evidence="1">
    <location>
        <begin position="155"/>
        <end position="173"/>
    </location>
</feature>
<feature type="transmembrane region" description="Helical" evidence="1">
    <location>
        <begin position="180"/>
        <end position="199"/>
    </location>
</feature>
<gene>
    <name evidence="3" type="ORF">SAMN05660859_2696</name>
</gene>
<dbReference type="AlphaFoldDB" id="A0A1G4T7G5"/>
<protein>
    <submittedName>
        <fullName evidence="3">EamA domain-containing membrane protein RarD</fullName>
    </submittedName>
</protein>
<sequence>MSIVPNSIVTPRSTGLAVVLVSTLLWSLVGLFVRMADADLWSIIVWRSVFAALALGPFWLLATGNKAEALRATFSKPGMITIGLAVSGNIAYIAAVQLTSVATVMTVYATLPFITAALGFLLLAEPLNRRFGAAAALATLGIVITSGAAMAMSDAAGIAVSLVMTLSWAGLLVQAKKHPALDLTLISVLSALGAALVALPLLPAGLPSLHMLWVCALLGVLTSGLANVLTLMGGRHIRSGETGLLLLLDVVLSPLWVWLAFDERVDPATLFGGALVVIAVAGYLFADMMPRRAVRCPAP</sequence>
<evidence type="ECO:0000313" key="3">
    <source>
        <dbReference type="EMBL" id="SCW77231.1"/>
    </source>
</evidence>
<proteinExistence type="predicted"/>
<feature type="transmembrane region" description="Helical" evidence="1">
    <location>
        <begin position="40"/>
        <end position="62"/>
    </location>
</feature>
<evidence type="ECO:0000259" key="2">
    <source>
        <dbReference type="Pfam" id="PF00892"/>
    </source>
</evidence>
<feature type="transmembrane region" description="Helical" evidence="1">
    <location>
        <begin position="244"/>
        <end position="261"/>
    </location>
</feature>
<feature type="transmembrane region" description="Helical" evidence="1">
    <location>
        <begin position="12"/>
        <end position="34"/>
    </location>
</feature>
<dbReference type="Proteomes" id="UP000198889">
    <property type="component" value="Unassembled WGS sequence"/>
</dbReference>
<feature type="domain" description="EamA" evidence="2">
    <location>
        <begin position="14"/>
        <end position="146"/>
    </location>
</feature>
<evidence type="ECO:0000313" key="4">
    <source>
        <dbReference type="Proteomes" id="UP000198889"/>
    </source>
</evidence>
<dbReference type="Pfam" id="PF00892">
    <property type="entry name" value="EamA"/>
    <property type="match status" value="2"/>
</dbReference>
<dbReference type="GO" id="GO:0016020">
    <property type="term" value="C:membrane"/>
    <property type="evidence" value="ECO:0007669"/>
    <property type="project" value="InterPro"/>
</dbReference>